<feature type="domain" description="PLD phosphodiesterase" evidence="2">
    <location>
        <begin position="428"/>
        <end position="451"/>
    </location>
</feature>
<protein>
    <submittedName>
        <fullName evidence="3">Phosphatidylserine/phosphatidylglycerophosphate/cardiolipin synthase</fullName>
    </submittedName>
</protein>
<keyword evidence="1" id="KW-0812">Transmembrane</keyword>
<accession>A0A1G9KLT2</accession>
<dbReference type="CDD" id="cd09111">
    <property type="entry name" value="PLDc_ymdC_like_1"/>
    <property type="match status" value="1"/>
</dbReference>
<name>A0A1G9KLT2_9BACT</name>
<reference evidence="4" key="1">
    <citation type="submission" date="2016-10" db="EMBL/GenBank/DDBJ databases">
        <authorList>
            <person name="Varghese N."/>
            <person name="Submissions S."/>
        </authorList>
    </citation>
    <scope>NUCLEOTIDE SEQUENCE [LARGE SCALE GENOMIC DNA]</scope>
    <source>
        <strain evidence="4">DSM 16995</strain>
    </source>
</reference>
<dbReference type="AlphaFoldDB" id="A0A1G9KLT2"/>
<dbReference type="PANTHER" id="PTHR21248">
    <property type="entry name" value="CARDIOLIPIN SYNTHASE"/>
    <property type="match status" value="1"/>
</dbReference>
<feature type="domain" description="PLD phosphodiesterase" evidence="2">
    <location>
        <begin position="185"/>
        <end position="212"/>
    </location>
</feature>
<dbReference type="Proteomes" id="UP000199053">
    <property type="component" value="Unassembled WGS sequence"/>
</dbReference>
<dbReference type="PROSITE" id="PS50035">
    <property type="entry name" value="PLD"/>
    <property type="match status" value="2"/>
</dbReference>
<dbReference type="CDD" id="cd09113">
    <property type="entry name" value="PLDc_ymdC_like_2"/>
    <property type="match status" value="1"/>
</dbReference>
<evidence type="ECO:0000313" key="3">
    <source>
        <dbReference type="EMBL" id="SDL50474.1"/>
    </source>
</evidence>
<dbReference type="EMBL" id="FNGA01000005">
    <property type="protein sequence ID" value="SDL50474.1"/>
    <property type="molecule type" value="Genomic_DNA"/>
</dbReference>
<keyword evidence="1" id="KW-1133">Transmembrane helix</keyword>
<dbReference type="OrthoDB" id="9762009at2"/>
<evidence type="ECO:0000313" key="4">
    <source>
        <dbReference type="Proteomes" id="UP000199053"/>
    </source>
</evidence>
<organism evidence="3 4">
    <name type="scientific">Maridesulfovibrio ferrireducens</name>
    <dbReference type="NCBI Taxonomy" id="246191"/>
    <lineage>
        <taxon>Bacteria</taxon>
        <taxon>Pseudomonadati</taxon>
        <taxon>Thermodesulfobacteriota</taxon>
        <taxon>Desulfovibrionia</taxon>
        <taxon>Desulfovibrionales</taxon>
        <taxon>Desulfovibrionaceae</taxon>
        <taxon>Maridesulfovibrio</taxon>
    </lineage>
</organism>
<dbReference type="InterPro" id="IPR001736">
    <property type="entry name" value="PLipase_D/transphosphatidylase"/>
</dbReference>
<gene>
    <name evidence="3" type="ORF">SAMN05660337_3132</name>
</gene>
<evidence type="ECO:0000259" key="2">
    <source>
        <dbReference type="PROSITE" id="PS50035"/>
    </source>
</evidence>
<dbReference type="STRING" id="246191.SAMN05660337_3132"/>
<dbReference type="SUPFAM" id="SSF56024">
    <property type="entry name" value="Phospholipase D/nuclease"/>
    <property type="match status" value="2"/>
</dbReference>
<dbReference type="PANTHER" id="PTHR21248:SF12">
    <property type="entry name" value="CARDIOLIPIN SYNTHASE C"/>
    <property type="match status" value="1"/>
</dbReference>
<feature type="transmembrane region" description="Helical" evidence="1">
    <location>
        <begin position="20"/>
        <end position="40"/>
    </location>
</feature>
<dbReference type="SMART" id="SM00155">
    <property type="entry name" value="PLDc"/>
    <property type="match status" value="2"/>
</dbReference>
<dbReference type="Gene3D" id="3.30.870.10">
    <property type="entry name" value="Endonuclease Chain A"/>
    <property type="match status" value="2"/>
</dbReference>
<dbReference type="Pfam" id="PF13091">
    <property type="entry name" value="PLDc_2"/>
    <property type="match status" value="2"/>
</dbReference>
<dbReference type="InterPro" id="IPR025202">
    <property type="entry name" value="PLD-like_dom"/>
</dbReference>
<dbReference type="GO" id="GO:0030572">
    <property type="term" value="F:phosphatidyltransferase activity"/>
    <property type="evidence" value="ECO:0007669"/>
    <property type="project" value="UniProtKB-ARBA"/>
</dbReference>
<sequence>MLIPYNIKIFITLSLRLTRIIPLLLLSVMLFVSACATRYLPEHPPQKIINNAYPPATKGKIADLATRLQVLHGQGKPASLALARNDEALRWRILLTDLATESIDLQTFILHNDASASFLLDRLIAAADRGVRVRILIDDFLISNDKNIPILDSHPNIEVHVFNPWRGRETTIGKGFEFITRMDRLNQRMHNKLMVIDNHAAIMGGRNISDEYFGINSNFNFRDMEILTIGPIVKEISHQFDIYWNDALAYPGDAFAHRKITSKMLDELRKDLNKQISKSQTLLAQFSAPQQGWDSYLEYFQNKSTSGKTWVVYDDPPVSVADKTQVRHTHRMNGLEIVPQKELLIISAYFIPDNQTLEDFKGLIKKGVSIKILTNSLGSNDQIITNSAYKFKRIPILKTGAELYELRSDAKDRIMSEDPRVKAKWLGLHSKLIIIDRKISYVGSLNWDPRSIAINTEIGLIIEDPVLGEQLAQIALRDMHPENAWRVLIDSKGKLYWKNSDRKVYLQPARNLWRRIKDAFYTLLPIKDQL</sequence>
<proteinExistence type="predicted"/>
<evidence type="ECO:0000256" key="1">
    <source>
        <dbReference type="SAM" id="Phobius"/>
    </source>
</evidence>
<keyword evidence="1" id="KW-0472">Membrane</keyword>
<keyword evidence="4" id="KW-1185">Reference proteome</keyword>
<dbReference type="GO" id="GO:0032049">
    <property type="term" value="P:cardiolipin biosynthetic process"/>
    <property type="evidence" value="ECO:0007669"/>
    <property type="project" value="UniProtKB-ARBA"/>
</dbReference>